<feature type="region of interest" description="Disordered" evidence="1">
    <location>
        <begin position="16"/>
        <end position="38"/>
    </location>
</feature>
<dbReference type="RefSeq" id="XP_013320642.1">
    <property type="nucleotide sequence ID" value="XM_013465188.1"/>
</dbReference>
<dbReference type="EMBL" id="KN847317">
    <property type="protein sequence ID" value="KIW60060.1"/>
    <property type="molecule type" value="Genomic_DNA"/>
</dbReference>
<sequence>MFDYKSYQVVDQTSVNNSVTGSTRQTESQTGQNLDGQSGRLIPEEAAEPLCKKSSTPIPTNVLDTMYVSRDEVELVFIGPSFVTIYHSRLKVLIVTDPWVMSSRPEFQATSLADCVNWVLGYPRRGILTCNAQIPKTILRHELHHLLQLRSFGRFGRVQLPETIQLGNLKELLREEEPSDKERLRAEE</sequence>
<evidence type="ECO:0000256" key="1">
    <source>
        <dbReference type="SAM" id="MobiDB-lite"/>
    </source>
</evidence>
<dbReference type="RefSeq" id="XP_013320643.1">
    <property type="nucleotide sequence ID" value="XM_013465189.1"/>
</dbReference>
<dbReference type="HOGENOM" id="CLU_1441075_0_0_1"/>
<name>A0A0D2EWE1_9EURO</name>
<dbReference type="EMBL" id="KN847317">
    <property type="protein sequence ID" value="KIW60059.1"/>
    <property type="molecule type" value="Genomic_DNA"/>
</dbReference>
<evidence type="ECO:0000313" key="3">
    <source>
        <dbReference type="Proteomes" id="UP000054342"/>
    </source>
</evidence>
<dbReference type="GeneID" id="25322215"/>
<dbReference type="EMBL" id="KN847317">
    <property type="protein sequence ID" value="KIW60058.1"/>
    <property type="molecule type" value="Genomic_DNA"/>
</dbReference>
<reference evidence="2 3" key="1">
    <citation type="submission" date="2015-01" db="EMBL/GenBank/DDBJ databases">
        <title>The Genome Sequence of Exophiala xenobiotica CBS118157.</title>
        <authorList>
            <consortium name="The Broad Institute Genomics Platform"/>
            <person name="Cuomo C."/>
            <person name="de Hoog S."/>
            <person name="Gorbushina A."/>
            <person name="Stielow B."/>
            <person name="Teixiera M."/>
            <person name="Abouelleil A."/>
            <person name="Chapman S.B."/>
            <person name="Priest M."/>
            <person name="Young S.K."/>
            <person name="Wortman J."/>
            <person name="Nusbaum C."/>
            <person name="Birren B."/>
        </authorList>
    </citation>
    <scope>NUCLEOTIDE SEQUENCE [LARGE SCALE GENOMIC DNA]</scope>
    <source>
        <strain evidence="2 3">CBS 118157</strain>
    </source>
</reference>
<dbReference type="Proteomes" id="UP000054342">
    <property type="component" value="Unassembled WGS sequence"/>
</dbReference>
<dbReference type="RefSeq" id="XP_013320644.1">
    <property type="nucleotide sequence ID" value="XM_013465190.1"/>
</dbReference>
<organism evidence="2 3">
    <name type="scientific">Exophiala xenobiotica</name>
    <dbReference type="NCBI Taxonomy" id="348802"/>
    <lineage>
        <taxon>Eukaryota</taxon>
        <taxon>Fungi</taxon>
        <taxon>Dikarya</taxon>
        <taxon>Ascomycota</taxon>
        <taxon>Pezizomycotina</taxon>
        <taxon>Eurotiomycetes</taxon>
        <taxon>Chaetothyriomycetidae</taxon>
        <taxon>Chaetothyriales</taxon>
        <taxon>Herpotrichiellaceae</taxon>
        <taxon>Exophiala</taxon>
    </lineage>
</organism>
<gene>
    <name evidence="2" type="ORF">PV05_00307</name>
</gene>
<proteinExistence type="predicted"/>
<accession>A0A0D2EWE1</accession>
<keyword evidence="3" id="KW-1185">Reference proteome</keyword>
<feature type="compositionally biased region" description="Polar residues" evidence="1">
    <location>
        <begin position="16"/>
        <end position="36"/>
    </location>
</feature>
<protein>
    <submittedName>
        <fullName evidence="2">Uncharacterized protein</fullName>
    </submittedName>
</protein>
<dbReference type="AlphaFoldDB" id="A0A0D2EWE1"/>
<evidence type="ECO:0000313" key="2">
    <source>
        <dbReference type="EMBL" id="KIW60058.1"/>
    </source>
</evidence>